<gene>
    <name evidence="7" type="ORF">CJP73_01645</name>
</gene>
<name>A0A3A1YXC8_9BURK</name>
<organism evidence="7 8">
    <name type="scientific">Neopusillimonas maritima</name>
    <dbReference type="NCBI Taxonomy" id="2026239"/>
    <lineage>
        <taxon>Bacteria</taxon>
        <taxon>Pseudomonadati</taxon>
        <taxon>Pseudomonadota</taxon>
        <taxon>Betaproteobacteria</taxon>
        <taxon>Burkholderiales</taxon>
        <taxon>Alcaligenaceae</taxon>
        <taxon>Neopusillimonas</taxon>
    </lineage>
</organism>
<evidence type="ECO:0000313" key="8">
    <source>
        <dbReference type="Proteomes" id="UP000266206"/>
    </source>
</evidence>
<feature type="domain" description="Thioredoxin" evidence="6">
    <location>
        <begin position="29"/>
        <end position="166"/>
    </location>
</feature>
<dbReference type="EMBL" id="NQYH01000001">
    <property type="protein sequence ID" value="RIY42171.1"/>
    <property type="molecule type" value="Genomic_DNA"/>
</dbReference>
<dbReference type="InterPro" id="IPR050553">
    <property type="entry name" value="Thioredoxin_ResA/DsbE_sf"/>
</dbReference>
<proteinExistence type="predicted"/>
<dbReference type="PROSITE" id="PS51352">
    <property type="entry name" value="THIOREDOXIN_2"/>
    <property type="match status" value="1"/>
</dbReference>
<dbReference type="SUPFAM" id="SSF52833">
    <property type="entry name" value="Thioredoxin-like"/>
    <property type="match status" value="1"/>
</dbReference>
<dbReference type="GO" id="GO:0015036">
    <property type="term" value="F:disulfide oxidoreductase activity"/>
    <property type="evidence" value="ECO:0007669"/>
    <property type="project" value="UniProtKB-ARBA"/>
</dbReference>
<evidence type="ECO:0000256" key="3">
    <source>
        <dbReference type="ARBA" id="ARBA00023157"/>
    </source>
</evidence>
<feature type="signal peptide" evidence="5">
    <location>
        <begin position="1"/>
        <end position="27"/>
    </location>
</feature>
<dbReference type="Gene3D" id="3.40.30.10">
    <property type="entry name" value="Glutaredoxin"/>
    <property type="match status" value="1"/>
</dbReference>
<dbReference type="PANTHER" id="PTHR42852:SF6">
    <property type="entry name" value="THIOL:DISULFIDE INTERCHANGE PROTEIN DSBE"/>
    <property type="match status" value="1"/>
</dbReference>
<dbReference type="AlphaFoldDB" id="A0A3A1YXC8"/>
<sequence length="166" mass="18404">MNRRHFLSQSLAFAGMATSLFPCLASAQTSEAQILLAQSYPDLNGTDQPLQNWRGRPVVMNFWATWCPPCVKEMPDLEALNQKYPDIAFVGLGVDTAANMRNFLPKVQVTYDLLVVGYGGIELMKQLGNTAGGLPFTLVFNEKGRMVKRILGQVKPETLDEVLARL</sequence>
<evidence type="ECO:0000256" key="2">
    <source>
        <dbReference type="ARBA" id="ARBA00022748"/>
    </source>
</evidence>
<evidence type="ECO:0000313" key="7">
    <source>
        <dbReference type="EMBL" id="RIY42171.1"/>
    </source>
</evidence>
<evidence type="ECO:0000256" key="4">
    <source>
        <dbReference type="ARBA" id="ARBA00023284"/>
    </source>
</evidence>
<dbReference type="PANTHER" id="PTHR42852">
    <property type="entry name" value="THIOL:DISULFIDE INTERCHANGE PROTEIN DSBE"/>
    <property type="match status" value="1"/>
</dbReference>
<dbReference type="CDD" id="cd02966">
    <property type="entry name" value="TlpA_like_family"/>
    <property type="match status" value="1"/>
</dbReference>
<dbReference type="Proteomes" id="UP000266206">
    <property type="component" value="Unassembled WGS sequence"/>
</dbReference>
<evidence type="ECO:0000259" key="6">
    <source>
        <dbReference type="PROSITE" id="PS51352"/>
    </source>
</evidence>
<keyword evidence="2" id="KW-0201">Cytochrome c-type biogenesis</keyword>
<dbReference type="GO" id="GO:0030313">
    <property type="term" value="C:cell envelope"/>
    <property type="evidence" value="ECO:0007669"/>
    <property type="project" value="UniProtKB-SubCell"/>
</dbReference>
<dbReference type="OrthoDB" id="9811352at2"/>
<accession>A0A3A1YXC8</accession>
<dbReference type="InterPro" id="IPR013766">
    <property type="entry name" value="Thioredoxin_domain"/>
</dbReference>
<dbReference type="InterPro" id="IPR036249">
    <property type="entry name" value="Thioredoxin-like_sf"/>
</dbReference>
<evidence type="ECO:0000256" key="1">
    <source>
        <dbReference type="ARBA" id="ARBA00004196"/>
    </source>
</evidence>
<dbReference type="RefSeq" id="WP_114421258.1">
    <property type="nucleotide sequence ID" value="NZ_NQYH01000001.1"/>
</dbReference>
<dbReference type="InterPro" id="IPR017937">
    <property type="entry name" value="Thioredoxin_CS"/>
</dbReference>
<feature type="chain" id="PRO_5017202902" evidence="5">
    <location>
        <begin position="28"/>
        <end position="166"/>
    </location>
</feature>
<keyword evidence="5" id="KW-0732">Signal</keyword>
<keyword evidence="4" id="KW-0676">Redox-active center</keyword>
<comment type="caution">
    <text evidence="7">The sequence shown here is derived from an EMBL/GenBank/DDBJ whole genome shotgun (WGS) entry which is preliminary data.</text>
</comment>
<protein>
    <submittedName>
        <fullName evidence="7">Thioredoxin</fullName>
    </submittedName>
</protein>
<reference evidence="7 8" key="1">
    <citation type="submission" date="2017-08" db="EMBL/GenBank/DDBJ databases">
        <title>Pusillimonas indicus sp. nov., a member of the family Alcaligenaceae isolated from surface seawater.</title>
        <authorList>
            <person name="Li J."/>
        </authorList>
    </citation>
    <scope>NUCLEOTIDE SEQUENCE [LARGE SCALE GENOMIC DNA]</scope>
    <source>
        <strain evidence="7 8">L52-1-41</strain>
    </source>
</reference>
<dbReference type="PROSITE" id="PS00194">
    <property type="entry name" value="THIOREDOXIN_1"/>
    <property type="match status" value="1"/>
</dbReference>
<dbReference type="Pfam" id="PF08534">
    <property type="entry name" value="Redoxin"/>
    <property type="match status" value="1"/>
</dbReference>
<keyword evidence="3" id="KW-1015">Disulfide bond</keyword>
<comment type="subcellular location">
    <subcellularLocation>
        <location evidence="1">Cell envelope</location>
    </subcellularLocation>
</comment>
<evidence type="ECO:0000256" key="5">
    <source>
        <dbReference type="SAM" id="SignalP"/>
    </source>
</evidence>
<dbReference type="InterPro" id="IPR013740">
    <property type="entry name" value="Redoxin"/>
</dbReference>
<dbReference type="GO" id="GO:0017004">
    <property type="term" value="P:cytochrome complex assembly"/>
    <property type="evidence" value="ECO:0007669"/>
    <property type="project" value="UniProtKB-KW"/>
</dbReference>